<name>A0A0A8Z458_ARUDO</name>
<protein>
    <submittedName>
        <fullName evidence="1">Uncharacterized protein</fullName>
    </submittedName>
</protein>
<dbReference type="EMBL" id="GBRH01268298">
    <property type="protein sequence ID" value="JAD29597.1"/>
    <property type="molecule type" value="Transcribed_RNA"/>
</dbReference>
<organism evidence="1">
    <name type="scientific">Arundo donax</name>
    <name type="common">Giant reed</name>
    <name type="synonym">Donax arundinaceus</name>
    <dbReference type="NCBI Taxonomy" id="35708"/>
    <lineage>
        <taxon>Eukaryota</taxon>
        <taxon>Viridiplantae</taxon>
        <taxon>Streptophyta</taxon>
        <taxon>Embryophyta</taxon>
        <taxon>Tracheophyta</taxon>
        <taxon>Spermatophyta</taxon>
        <taxon>Magnoliopsida</taxon>
        <taxon>Liliopsida</taxon>
        <taxon>Poales</taxon>
        <taxon>Poaceae</taxon>
        <taxon>PACMAD clade</taxon>
        <taxon>Arundinoideae</taxon>
        <taxon>Arundineae</taxon>
        <taxon>Arundo</taxon>
    </lineage>
</organism>
<evidence type="ECO:0000313" key="1">
    <source>
        <dbReference type="EMBL" id="JAD29597.1"/>
    </source>
</evidence>
<reference evidence="1" key="2">
    <citation type="journal article" date="2015" name="Data Brief">
        <title>Shoot transcriptome of the giant reed, Arundo donax.</title>
        <authorList>
            <person name="Barrero R.A."/>
            <person name="Guerrero F.D."/>
            <person name="Moolhuijzen P."/>
            <person name="Goolsby J.A."/>
            <person name="Tidwell J."/>
            <person name="Bellgard S.E."/>
            <person name="Bellgard M.I."/>
        </authorList>
    </citation>
    <scope>NUCLEOTIDE SEQUENCE</scope>
    <source>
        <tissue evidence="1">Shoot tissue taken approximately 20 cm above the soil surface</tissue>
    </source>
</reference>
<reference evidence="1" key="1">
    <citation type="submission" date="2014-09" db="EMBL/GenBank/DDBJ databases">
        <authorList>
            <person name="Magalhaes I.L.F."/>
            <person name="Oliveira U."/>
            <person name="Santos F.R."/>
            <person name="Vidigal T.H.D.A."/>
            <person name="Brescovit A.D."/>
            <person name="Santos A.J."/>
        </authorList>
    </citation>
    <scope>NUCLEOTIDE SEQUENCE</scope>
    <source>
        <tissue evidence="1">Shoot tissue taken approximately 20 cm above the soil surface</tissue>
    </source>
</reference>
<accession>A0A0A8Z458</accession>
<proteinExistence type="predicted"/>
<sequence>MILKPDKSKIVT</sequence>